<feature type="domain" description="Formyl transferase N-terminal" evidence="1">
    <location>
        <begin position="93"/>
        <end position="185"/>
    </location>
</feature>
<gene>
    <name evidence="2" type="ORF">E2L08_10295</name>
</gene>
<dbReference type="RefSeq" id="WP_133396994.1">
    <property type="nucleotide sequence ID" value="NZ_SNAA01000010.1"/>
</dbReference>
<dbReference type="OrthoDB" id="467573at2"/>
<comment type="caution">
    <text evidence="2">The sequence shown here is derived from an EMBL/GenBank/DDBJ whole genome shotgun (WGS) entry which is preliminary data.</text>
</comment>
<proteinExistence type="predicted"/>
<dbReference type="Gene3D" id="3.40.50.170">
    <property type="entry name" value="Formyl transferase, N-terminal domain"/>
    <property type="match status" value="1"/>
</dbReference>
<dbReference type="InterPro" id="IPR002376">
    <property type="entry name" value="Formyl_transf_N"/>
</dbReference>
<reference evidence="2 3" key="1">
    <citation type="submission" date="2019-03" db="EMBL/GenBank/DDBJ databases">
        <title>Primorskyibacter sp. SS33 isolated from sediments.</title>
        <authorList>
            <person name="Xunke S."/>
        </authorList>
    </citation>
    <scope>NUCLEOTIDE SEQUENCE [LARGE SCALE GENOMIC DNA]</scope>
    <source>
        <strain evidence="2 3">SS33</strain>
    </source>
</reference>
<evidence type="ECO:0000313" key="3">
    <source>
        <dbReference type="Proteomes" id="UP000295701"/>
    </source>
</evidence>
<evidence type="ECO:0000313" key="2">
    <source>
        <dbReference type="EMBL" id="TDL79403.1"/>
    </source>
</evidence>
<protein>
    <recommendedName>
        <fullName evidence="1">Formyl transferase N-terminal domain-containing protein</fullName>
    </recommendedName>
</protein>
<dbReference type="Pfam" id="PF00551">
    <property type="entry name" value="Formyl_trans_N"/>
    <property type="match status" value="1"/>
</dbReference>
<dbReference type="SUPFAM" id="SSF53328">
    <property type="entry name" value="Formyltransferase"/>
    <property type="match status" value="1"/>
</dbReference>
<dbReference type="AlphaFoldDB" id="A0A4R6ADX4"/>
<accession>A0A4R6ADX4</accession>
<organism evidence="2 3">
    <name type="scientific">Palleronia sediminis</name>
    <dbReference type="NCBI Taxonomy" id="2547833"/>
    <lineage>
        <taxon>Bacteria</taxon>
        <taxon>Pseudomonadati</taxon>
        <taxon>Pseudomonadota</taxon>
        <taxon>Alphaproteobacteria</taxon>
        <taxon>Rhodobacterales</taxon>
        <taxon>Roseobacteraceae</taxon>
        <taxon>Palleronia</taxon>
    </lineage>
</organism>
<name>A0A4R6ADX4_9RHOB</name>
<keyword evidence="3" id="KW-1185">Reference proteome</keyword>
<dbReference type="Proteomes" id="UP000295701">
    <property type="component" value="Unassembled WGS sequence"/>
</dbReference>
<sequence length="250" mass="26431">MSDLPGISLICADTTRSRAYLQALARHGLRPAHVLAMRRPGGDLPGQSRAPLPAAPARPDPLWQAAAFDPNSALEDDLRVLGAPVTTIDSADINAPDTVAAIAALPGDTAIFSGYGGQILRRDALGAGKAMLHVHGGWLPAFRGSTTNWFSLLAEGTLGASAIFLTAEIDAGPILLRRRFPAPFDRTVIDHLHDGAARAAVLVETLSAYLERGAWPRVDPAPGERAETFYVAHPVLKHLAAYGPSDVFAE</sequence>
<evidence type="ECO:0000259" key="1">
    <source>
        <dbReference type="Pfam" id="PF00551"/>
    </source>
</evidence>
<dbReference type="EMBL" id="SNAA01000010">
    <property type="protein sequence ID" value="TDL79403.1"/>
    <property type="molecule type" value="Genomic_DNA"/>
</dbReference>
<dbReference type="InterPro" id="IPR036477">
    <property type="entry name" value="Formyl_transf_N_sf"/>
</dbReference>